<feature type="compositionally biased region" description="Polar residues" evidence="1">
    <location>
        <begin position="251"/>
        <end position="261"/>
    </location>
</feature>
<accession>A0ABT9EMX4</accession>
<proteinExistence type="predicted"/>
<evidence type="ECO:0000313" key="2">
    <source>
        <dbReference type="EMBL" id="MDP1028308.1"/>
    </source>
</evidence>
<organism evidence="2 3">
    <name type="scientific">Sphingomonas aurea</name>
    <dbReference type="NCBI Taxonomy" id="3063994"/>
    <lineage>
        <taxon>Bacteria</taxon>
        <taxon>Pseudomonadati</taxon>
        <taxon>Pseudomonadota</taxon>
        <taxon>Alphaproteobacteria</taxon>
        <taxon>Sphingomonadales</taxon>
        <taxon>Sphingomonadaceae</taxon>
        <taxon>Sphingomonas</taxon>
    </lineage>
</organism>
<comment type="caution">
    <text evidence="2">The sequence shown here is derived from an EMBL/GenBank/DDBJ whole genome shotgun (WGS) entry which is preliminary data.</text>
</comment>
<reference evidence="2 3" key="1">
    <citation type="submission" date="2023-07" db="EMBL/GenBank/DDBJ databases">
        <authorList>
            <person name="Kim M.K."/>
        </authorList>
    </citation>
    <scope>NUCLEOTIDE SEQUENCE [LARGE SCALE GENOMIC DNA]</scope>
    <source>
        <strain evidence="2 3">KR1UV-12</strain>
    </source>
</reference>
<evidence type="ECO:0000313" key="3">
    <source>
        <dbReference type="Proteomes" id="UP001230685"/>
    </source>
</evidence>
<dbReference type="EMBL" id="JAUUDS010000008">
    <property type="protein sequence ID" value="MDP1028308.1"/>
    <property type="molecule type" value="Genomic_DNA"/>
</dbReference>
<gene>
    <name evidence="2" type="ORF">Q5H91_13880</name>
</gene>
<protein>
    <submittedName>
        <fullName evidence="2">Uncharacterized protein</fullName>
    </submittedName>
</protein>
<feature type="region of interest" description="Disordered" evidence="1">
    <location>
        <begin position="239"/>
        <end position="261"/>
    </location>
</feature>
<name>A0ABT9EMX4_9SPHN</name>
<evidence type="ECO:0000256" key="1">
    <source>
        <dbReference type="SAM" id="MobiDB-lite"/>
    </source>
</evidence>
<sequence>MTIGAIGSIGGTWPNTAAKKTDATSTDFADTMDAATATDTDPRAEDVAAAGLVSAAQGLPNGSYDFTRISPRQMLVVGRALVSGDAVSAPGIAGAMTLAEQTQAADTPVNFFAYLNQQAGANEKAPGGMSTAFGQRASLAVLTRVQSGSGVPIAYDDNYPTAPRAMTAEEANTKLKAAITAFRKEAALTPAQRIRRDVLKDMKLTEDDLKAMPEAEREVAEKKIGEEVARRLKLIGLAPDDGKPANAGRSAATTLADTGAD</sequence>
<keyword evidence="3" id="KW-1185">Reference proteome</keyword>
<dbReference type="Proteomes" id="UP001230685">
    <property type="component" value="Unassembled WGS sequence"/>
</dbReference>
<dbReference type="RefSeq" id="WP_305174027.1">
    <property type="nucleotide sequence ID" value="NZ_JAUUDS010000008.1"/>
</dbReference>